<gene>
    <name evidence="2" type="ORF">V6W80_08055</name>
</gene>
<proteinExistence type="predicted"/>
<keyword evidence="1" id="KW-0812">Transmembrane</keyword>
<reference evidence="2 3" key="1">
    <citation type="submission" date="2024-02" db="EMBL/GenBank/DDBJ databases">
        <title>The whole genome sequence of Pseudomonas benzopyrenica MLY92.</title>
        <authorList>
            <person name="Liu Y."/>
        </authorList>
    </citation>
    <scope>NUCLEOTIDE SEQUENCE [LARGE SCALE GENOMIC DNA]</scope>
    <source>
        <strain evidence="2 3">MLY92</strain>
    </source>
</reference>
<feature type="transmembrane region" description="Helical" evidence="1">
    <location>
        <begin position="106"/>
        <end position="126"/>
    </location>
</feature>
<evidence type="ECO:0000256" key="1">
    <source>
        <dbReference type="SAM" id="Phobius"/>
    </source>
</evidence>
<organism evidence="2 3">
    <name type="scientific">Pseudomonas benzopyrenica</name>
    <dbReference type="NCBI Taxonomy" id="2993566"/>
    <lineage>
        <taxon>Bacteria</taxon>
        <taxon>Pseudomonadati</taxon>
        <taxon>Pseudomonadota</taxon>
        <taxon>Gammaproteobacteria</taxon>
        <taxon>Pseudomonadales</taxon>
        <taxon>Pseudomonadaceae</taxon>
        <taxon>Pseudomonas</taxon>
    </lineage>
</organism>
<feature type="transmembrane region" description="Helical" evidence="1">
    <location>
        <begin position="61"/>
        <end position="86"/>
    </location>
</feature>
<evidence type="ECO:0000313" key="3">
    <source>
        <dbReference type="Proteomes" id="UP001372714"/>
    </source>
</evidence>
<feature type="transmembrane region" description="Helical" evidence="1">
    <location>
        <begin position="12"/>
        <end position="31"/>
    </location>
</feature>
<accession>A0ABZ2FWZ6</accession>
<keyword evidence="1" id="KW-0472">Membrane</keyword>
<dbReference type="RefSeq" id="WP_338546521.1">
    <property type="nucleotide sequence ID" value="NZ_CP145723.1"/>
</dbReference>
<keyword evidence="3" id="KW-1185">Reference proteome</keyword>
<dbReference type="Proteomes" id="UP001372714">
    <property type="component" value="Chromosome"/>
</dbReference>
<keyword evidence="1" id="KW-1133">Transmembrane helix</keyword>
<evidence type="ECO:0000313" key="2">
    <source>
        <dbReference type="EMBL" id="WWM68223.1"/>
    </source>
</evidence>
<sequence length="196" mass="22000">MKTNIIDLAGGTFVISAASYATGIAFFNSYYRKLNLDPNLLTIPTERIFLEGGRTLLNATFWPILILFVAIFIGHILFSSSLKAILEKASRNKFFAHLYRSARFTLEKTSWCTAYIILAVIFSYSFNKAIKEGEMLASHYQCLSTTIAIANSPSLTGCALFKSETEIWIFVEDKGKRSIKSIPVEKYDSISTKANY</sequence>
<protein>
    <submittedName>
        <fullName evidence="2">Uncharacterized protein</fullName>
    </submittedName>
</protein>
<dbReference type="EMBL" id="CP145723">
    <property type="protein sequence ID" value="WWM68223.1"/>
    <property type="molecule type" value="Genomic_DNA"/>
</dbReference>
<name>A0ABZ2FWZ6_9PSED</name>